<evidence type="ECO:0000256" key="4">
    <source>
        <dbReference type="ARBA" id="ARBA00022741"/>
    </source>
</evidence>
<feature type="region of interest" description="Disordered" evidence="9">
    <location>
        <begin position="280"/>
        <end position="324"/>
    </location>
</feature>
<evidence type="ECO:0000256" key="1">
    <source>
        <dbReference type="ARBA" id="ARBA00004496"/>
    </source>
</evidence>
<feature type="binding site" evidence="7">
    <location>
        <begin position="531"/>
        <end position="538"/>
    </location>
    <ligand>
        <name>ATP</name>
        <dbReference type="ChEBI" id="CHEBI:30616"/>
    </ligand>
</feature>
<comment type="caution">
    <text evidence="7">Lacks conserved residue(s) required for the propagation of feature annotation.</text>
</comment>
<dbReference type="PANTHER" id="PTHR12272">
    <property type="entry name" value="DEADENYLATION COMPLEX SUBUNIT PAN3"/>
    <property type="match status" value="1"/>
</dbReference>
<evidence type="ECO:0000256" key="5">
    <source>
        <dbReference type="ARBA" id="ARBA00022840"/>
    </source>
</evidence>
<feature type="coiled-coil region" evidence="7">
    <location>
        <begin position="700"/>
        <end position="738"/>
    </location>
</feature>
<dbReference type="GO" id="GO:0006397">
    <property type="term" value="P:mRNA processing"/>
    <property type="evidence" value="ECO:0007669"/>
    <property type="project" value="UniProtKB-KW"/>
</dbReference>
<feature type="region of interest" description="Disordered" evidence="9">
    <location>
        <begin position="104"/>
        <end position="127"/>
    </location>
</feature>
<comment type="similarity">
    <text evidence="7">Belongs to the protein kinase superfamily. PAN3 family.</text>
</comment>
<accession>A0A5C3EXS1</accession>
<dbReference type="AlphaFoldDB" id="A0A5C3EXS1"/>
<evidence type="ECO:0000313" key="11">
    <source>
        <dbReference type="EMBL" id="SPO36680.1"/>
    </source>
</evidence>
<dbReference type="FunFam" id="1.20.5.5160:FF:000002">
    <property type="entry name" value="PAN2-PAN3 deadenylation complex subunit PAN3"/>
    <property type="match status" value="1"/>
</dbReference>
<dbReference type="Gene3D" id="1.10.287.3700">
    <property type="match status" value="1"/>
</dbReference>
<dbReference type="Proteomes" id="UP000323386">
    <property type="component" value="Unassembled WGS sequence"/>
</dbReference>
<dbReference type="Pfam" id="PF18101">
    <property type="entry name" value="Pan3_CK"/>
    <property type="match status" value="1"/>
</dbReference>
<feature type="binding site" evidence="7">
    <location>
        <position position="482"/>
    </location>
    <ligand>
        <name>ATP</name>
        <dbReference type="ChEBI" id="CHEBI:30616"/>
    </ligand>
</feature>
<organism evidence="11 12">
    <name type="scientific">Pseudozyma flocculosa</name>
    <dbReference type="NCBI Taxonomy" id="84751"/>
    <lineage>
        <taxon>Eukaryota</taxon>
        <taxon>Fungi</taxon>
        <taxon>Dikarya</taxon>
        <taxon>Basidiomycota</taxon>
        <taxon>Ustilaginomycotina</taxon>
        <taxon>Ustilaginomycetes</taxon>
        <taxon>Ustilaginales</taxon>
        <taxon>Ustilaginaceae</taxon>
        <taxon>Pseudozyma</taxon>
    </lineage>
</organism>
<dbReference type="InterPro" id="IPR030844">
    <property type="entry name" value="PAN3"/>
</dbReference>
<keyword evidence="8" id="KW-0862">Zinc</keyword>
<feature type="compositionally biased region" description="Low complexity" evidence="9">
    <location>
        <begin position="35"/>
        <end position="72"/>
    </location>
</feature>
<dbReference type="Pfam" id="PF25586">
    <property type="entry name" value="zf-CCCH_PAN3"/>
    <property type="match status" value="1"/>
</dbReference>
<keyword evidence="6 7" id="KW-0175">Coiled coil</keyword>
<dbReference type="Gene3D" id="1.20.5.5160">
    <property type="match status" value="1"/>
</dbReference>
<dbReference type="OrthoDB" id="204958at2759"/>
<keyword evidence="12" id="KW-1185">Reference proteome</keyword>
<keyword evidence="4 7" id="KW-0547">Nucleotide-binding</keyword>
<protein>
    <recommendedName>
        <fullName evidence="7">PAN2-PAN3 deadenylation complex subunit PAN3</fullName>
    </recommendedName>
    <alternativeName>
        <fullName evidence="7">PAB1P-dependent poly(A)-specific ribonuclease</fullName>
    </alternativeName>
    <alternativeName>
        <fullName evidence="7">Poly(A)-nuclease deadenylation complex subunit 3</fullName>
        <shortName evidence="7">PAN deadenylation complex subunit 3</shortName>
    </alternativeName>
</protein>
<evidence type="ECO:0000256" key="9">
    <source>
        <dbReference type="SAM" id="MobiDB-lite"/>
    </source>
</evidence>
<dbReference type="Gene3D" id="1.10.510.10">
    <property type="entry name" value="Transferase(Phosphotransferase) domain 1"/>
    <property type="match status" value="1"/>
</dbReference>
<feature type="binding site" evidence="7">
    <location>
        <begin position="597"/>
        <end position="598"/>
    </location>
    <ligand>
        <name>ATP</name>
        <dbReference type="ChEBI" id="CHEBI:30616"/>
    </ligand>
</feature>
<dbReference type="EMBL" id="OOIP01000005">
    <property type="protein sequence ID" value="SPO36680.1"/>
    <property type="molecule type" value="Genomic_DNA"/>
</dbReference>
<keyword evidence="8" id="KW-0479">Metal-binding</keyword>
<sequence length="832" mass="89652">MYQFQPQHGQHGQGGHPMSHQSKPFIASPNQRTRASAAIPIVAPPAGSSSTDPTSPTPSSATVDTSVTSPSSNARKPCRNVAIYGHCRYEGEGCPFDHATGVSGGGQNGKAPSAGGPSSSPIPASSKAKLMASGASLPNSPLKGALSARNAAAAVFVPKSSGGSSTGPGPAAAAAAAATSQAGRKSDAEEVIAASDERHDERARNAKLVQHGLRGRLHGECRRRGCPHVCFRVAVVPPLTARVAVVPPLTRSRRRLLFDPALDSAGTAFAPSQGSAFDPTYAGAAMPGQDPSMQAGTPSHPPAPRAFNPYEHMTEFGDPTGGPGGAAGGLGMGGGLDFYAGTGPTKLRQPLQYHLYAPPLPHVSNLHPHHLSAHAFFLSPNQREELQRKQEAMHASVPPPELGGPNLPEELHVYHSLVPLEHPGPGAPAGFGLPAGLVDPRMGPPGASGATGATGDPSKVFGYRSHCYKAICTLDGKRYVLRRLEGFRLQHEAAISLVEKWRRIRHPSIVSVREAFTTRAFGDQSIVFVYDYHPLSTTLYSEHMTAKPPQPDRRTGRLQPVQMQVPERVLWSYLCQLTNVVRCIHLAGMAARCIEPSKVLRTGKNRVRLNCCSIFDVIAYDPQAGQDAVRTHQREDLANLGKLMLSLALNTMSALQNVPNSLESVGQRYSAEFKDMILWLLDESTDADKTADELERRLGTHVAEELDSALNYGDLLENALMKELENGRLVRLLCKFGFINERPEFDHDPRWAETGDRYIIKLFRDHVFHAVDEAGRPVVDLSHILTNLNKLDAGVDEKIMLTSRDEQSCLVVSYREIKNCVESAFQDLSRAR</sequence>
<feature type="compositionally biased region" description="Low complexity" evidence="9">
    <location>
        <begin position="109"/>
        <end position="127"/>
    </location>
</feature>
<proteinExistence type="inferred from homology"/>
<keyword evidence="8" id="KW-0863">Zinc-finger</keyword>
<dbReference type="GO" id="GO:0031251">
    <property type="term" value="C:PAN complex"/>
    <property type="evidence" value="ECO:0007669"/>
    <property type="project" value="UniProtKB-UniRule"/>
</dbReference>
<comment type="domain">
    <text evidence="7">The pseudokinase domain, the coiled-coil (CC), and C-terminal knob domain (CK) form a structural unit (PKC) that forms an extensive high-affinity interaction surface for PAN2.</text>
</comment>
<reference evidence="11 12" key="1">
    <citation type="submission" date="2018-03" db="EMBL/GenBank/DDBJ databases">
        <authorList>
            <person name="Guldener U."/>
        </authorList>
    </citation>
    <scope>NUCLEOTIDE SEQUENCE [LARGE SCALE GENOMIC DNA]</scope>
    <source>
        <strain evidence="11 12">DAOM196992</strain>
    </source>
</reference>
<feature type="domain" description="C3H1-type" evidence="10">
    <location>
        <begin position="72"/>
        <end position="101"/>
    </location>
</feature>
<comment type="domain">
    <text evidence="7">Contains a pseudokinase domain. The protein kinase domain is predicted to be catalytically inactive because some of the residues important for catalytic activity are substituted and it lacks the equivalent of the binding site for a peptide substrate. However, it has retained an ATP-binding site and ATP-binding is required for mRNA degradation, stimulating the activity of the PAN2 nuclease in vitro. The nucleotide-binding site is juxtaposed to the RNase active site of PAN2 in the complex and may actually bind nucleosides of a poly(A) RNA rather than ATP, feeding the poly(A)-tail to the active site of the deadenylase and thus increasing the efficiency with which this distributive enzyme degrades oligo(A) RNAs.</text>
</comment>
<dbReference type="GO" id="GO:0008270">
    <property type="term" value="F:zinc ion binding"/>
    <property type="evidence" value="ECO:0007669"/>
    <property type="project" value="UniProtKB-KW"/>
</dbReference>
<feature type="zinc finger region" description="C3H1-type" evidence="8">
    <location>
        <begin position="72"/>
        <end position="101"/>
    </location>
</feature>
<name>A0A5C3EXS1_9BASI</name>
<dbReference type="GO" id="GO:0000289">
    <property type="term" value="P:nuclear-transcribed mRNA poly(A) tail shortening"/>
    <property type="evidence" value="ECO:0007669"/>
    <property type="project" value="UniProtKB-UniRule"/>
</dbReference>
<dbReference type="InterPro" id="IPR000571">
    <property type="entry name" value="Znf_CCCH"/>
</dbReference>
<evidence type="ECO:0000256" key="7">
    <source>
        <dbReference type="HAMAP-Rule" id="MF_03181"/>
    </source>
</evidence>
<dbReference type="PROSITE" id="PS50103">
    <property type="entry name" value="ZF_C3H1"/>
    <property type="match status" value="1"/>
</dbReference>
<keyword evidence="3 7" id="KW-0507">mRNA processing</keyword>
<feature type="region of interest" description="Disordered" evidence="9">
    <location>
        <begin position="1"/>
        <end position="77"/>
    </location>
</feature>
<evidence type="ECO:0000313" key="12">
    <source>
        <dbReference type="Proteomes" id="UP000323386"/>
    </source>
</evidence>
<keyword evidence="5 7" id="KW-0067">ATP-binding</keyword>
<evidence type="ECO:0000259" key="10">
    <source>
        <dbReference type="PROSITE" id="PS50103"/>
    </source>
</evidence>
<dbReference type="GO" id="GO:0000932">
    <property type="term" value="C:P-body"/>
    <property type="evidence" value="ECO:0007669"/>
    <property type="project" value="TreeGrafter"/>
</dbReference>
<feature type="compositionally biased region" description="Low complexity" evidence="9">
    <location>
        <begin position="1"/>
        <end position="22"/>
    </location>
</feature>
<comment type="function">
    <text evidence="7">Regulatory subunit of the poly(A)-nuclease (PAN) deadenylation complex, one of two cytoplasmic mRNA deadenylases involved in mRNA turnover. PAN specifically shortens poly(A) tails of RNA and the activity is stimulated by poly(A)-binding protein PAB1. PAN deadenylation is followed by rapid degradation of the shortened mRNA tails by the CCR4-NOT complex. Deadenylated mRNAs are then degraded by two alternative mechanisms, namely exosome-mediated 3'-5' exonucleolytic degradation, or deadenlyation-dependent mRNA decaping and subsequent 5'-3' exonucleolytic degradation by XRN1. May also be involved in post-transcriptional maturation of mRNA poly(A) tails. PAN3 acts as a positive regulator for PAN activity, recruiting the catalytic subunit PAN2 to mRNA via its interaction with RNA and with PAB1.</text>
</comment>
<dbReference type="GO" id="GO:0005524">
    <property type="term" value="F:ATP binding"/>
    <property type="evidence" value="ECO:0007669"/>
    <property type="project" value="UniProtKB-UniRule"/>
</dbReference>
<dbReference type="Gene3D" id="6.10.250.3160">
    <property type="match status" value="1"/>
</dbReference>
<feature type="region of interest" description="Knob domain" evidence="7">
    <location>
        <begin position="739"/>
        <end position="832"/>
    </location>
</feature>
<evidence type="ECO:0000256" key="3">
    <source>
        <dbReference type="ARBA" id="ARBA00022664"/>
    </source>
</evidence>
<feature type="region of interest" description="Disordered" evidence="9">
    <location>
        <begin position="159"/>
        <end position="187"/>
    </location>
</feature>
<evidence type="ECO:0000256" key="8">
    <source>
        <dbReference type="PROSITE-ProRule" id="PRU00723"/>
    </source>
</evidence>
<dbReference type="SUPFAM" id="SSF56112">
    <property type="entry name" value="Protein kinase-like (PK-like)"/>
    <property type="match status" value="1"/>
</dbReference>
<dbReference type="PANTHER" id="PTHR12272:SF11">
    <property type="entry name" value="PAN2-PAN3 DEADENYLATION COMPLEX SUBUNIT PAN3"/>
    <property type="match status" value="1"/>
</dbReference>
<dbReference type="GO" id="GO:0008143">
    <property type="term" value="F:poly(A) binding"/>
    <property type="evidence" value="ECO:0007669"/>
    <property type="project" value="TreeGrafter"/>
</dbReference>
<comment type="subcellular location">
    <subcellularLocation>
        <location evidence="1 7">Cytoplasm</location>
    </subcellularLocation>
</comment>
<dbReference type="HAMAP" id="MF_03181">
    <property type="entry name" value="PAN3"/>
    <property type="match status" value="1"/>
</dbReference>
<dbReference type="FunFam" id="1.10.287.3700:FF:000001">
    <property type="entry name" value="PAN2-PAN3 deadenylation complex subunit PAN3"/>
    <property type="match status" value="1"/>
</dbReference>
<dbReference type="InterPro" id="IPR011009">
    <property type="entry name" value="Kinase-like_dom_sf"/>
</dbReference>
<evidence type="ECO:0000256" key="2">
    <source>
        <dbReference type="ARBA" id="ARBA00022490"/>
    </source>
</evidence>
<keyword evidence="2 7" id="KW-0963">Cytoplasm</keyword>
<dbReference type="InterPro" id="IPR041332">
    <property type="entry name" value="Pan3_CK"/>
</dbReference>
<comment type="domain">
    <text evidence="7">The N-terminal zinc finger binds to poly(A) RNA.</text>
</comment>
<feature type="compositionally biased region" description="Low complexity" evidence="9">
    <location>
        <begin position="160"/>
        <end position="183"/>
    </location>
</feature>
<evidence type="ECO:0000256" key="6">
    <source>
        <dbReference type="ARBA" id="ARBA00023054"/>
    </source>
</evidence>
<gene>
    <name evidence="7" type="primary">PAN3</name>
    <name evidence="11" type="ORF">PSFLO_02151</name>
</gene>
<comment type="subunit">
    <text evidence="7">Homodimer. Forms a heterotrimer with a catalytic subunit PAN2 to form the poly(A)-nuclease (PAN) deadenylation complex. Interacts (via PAM-2 motif) with poly(A)-binding protein PAB1 (via PABC domain), conferring substrate specificity of the enzyme complex.</text>
</comment>